<evidence type="ECO:0000256" key="1">
    <source>
        <dbReference type="SAM" id="MobiDB-lite"/>
    </source>
</evidence>
<dbReference type="Proteomes" id="UP001060018">
    <property type="component" value="Chromosome"/>
</dbReference>
<proteinExistence type="predicted"/>
<accession>A0AA94XXK2</accession>
<protein>
    <submittedName>
        <fullName evidence="2">Uncharacterized protein</fullName>
    </submittedName>
</protein>
<feature type="region of interest" description="Disordered" evidence="1">
    <location>
        <begin position="1"/>
        <end position="23"/>
    </location>
</feature>
<gene>
    <name evidence="2" type="ORF">NUH22_16255</name>
</gene>
<dbReference type="EMBL" id="CP102487">
    <property type="protein sequence ID" value="UUX58820.1"/>
    <property type="molecule type" value="Genomic_DNA"/>
</dbReference>
<name>A0AA94XXK2_9MICC</name>
<dbReference type="RefSeq" id="WP_257720415.1">
    <property type="nucleotide sequence ID" value="NZ_CP012750.1"/>
</dbReference>
<sequence length="41" mass="4476">MSTRLTGGPAGHPDWQQPFAAQPVVGTPSEFYQNFGQPIYP</sequence>
<evidence type="ECO:0000313" key="3">
    <source>
        <dbReference type="Proteomes" id="UP001060018"/>
    </source>
</evidence>
<organism evidence="2 3">
    <name type="scientific">Glutamicibacter halophytocola</name>
    <dbReference type="NCBI Taxonomy" id="1933880"/>
    <lineage>
        <taxon>Bacteria</taxon>
        <taxon>Bacillati</taxon>
        <taxon>Actinomycetota</taxon>
        <taxon>Actinomycetes</taxon>
        <taxon>Micrococcales</taxon>
        <taxon>Micrococcaceae</taxon>
        <taxon>Glutamicibacter</taxon>
    </lineage>
</organism>
<dbReference type="AlphaFoldDB" id="A0AA94XXK2"/>
<evidence type="ECO:0000313" key="2">
    <source>
        <dbReference type="EMBL" id="UUX58820.1"/>
    </source>
</evidence>
<reference evidence="2" key="1">
    <citation type="journal article" date="2022" name="Pest Manag. Sci.">
        <title>Glutamicibacter halophytocola-mediated host fitness of potato tuber moth on Solanaceae crops.</title>
        <authorList>
            <person name="Wang W."/>
            <person name="Xiao G."/>
            <person name="Du G."/>
            <person name="Chang L."/>
            <person name="Yang Y."/>
            <person name="Ye J."/>
            <person name="Chen B."/>
        </authorList>
    </citation>
    <scope>NUCLEOTIDE SEQUENCE</scope>
    <source>
        <strain evidence="2">S2</strain>
    </source>
</reference>